<evidence type="ECO:0000259" key="3">
    <source>
        <dbReference type="Pfam" id="PF20177"/>
    </source>
</evidence>
<feature type="compositionally biased region" description="Gly residues" evidence="1">
    <location>
        <begin position="195"/>
        <end position="205"/>
    </location>
</feature>
<accession>A0A927JBH0</accession>
<reference evidence="4" key="1">
    <citation type="submission" date="2020-09" db="EMBL/GenBank/DDBJ databases">
        <title>Hoyosella lacisalsi sp. nov., a halotolerant actinobacterium isolated from soil of Lake Gudzhirganskoe.</title>
        <authorList>
            <person name="Yang Q."/>
            <person name="Guo P.Y."/>
            <person name="Liu S.W."/>
            <person name="Li F.N."/>
            <person name="Sun C.H."/>
        </authorList>
    </citation>
    <scope>NUCLEOTIDE SEQUENCE</scope>
    <source>
        <strain evidence="4">G463</strain>
    </source>
</reference>
<feature type="domain" description="DUF6542" evidence="3">
    <location>
        <begin position="24"/>
        <end position="143"/>
    </location>
</feature>
<protein>
    <recommendedName>
        <fullName evidence="3">DUF6542 domain-containing protein</fullName>
    </recommendedName>
</protein>
<dbReference type="InterPro" id="IPR046672">
    <property type="entry name" value="DUF6542"/>
</dbReference>
<name>A0A927JBH0_9ACTN</name>
<dbReference type="AlphaFoldDB" id="A0A927JBH0"/>
<proteinExistence type="predicted"/>
<feature type="transmembrane region" description="Helical" evidence="2">
    <location>
        <begin position="83"/>
        <end position="99"/>
    </location>
</feature>
<evidence type="ECO:0000313" key="4">
    <source>
        <dbReference type="EMBL" id="MBD8506243.1"/>
    </source>
</evidence>
<dbReference type="Pfam" id="PF20177">
    <property type="entry name" value="DUF6542"/>
    <property type="match status" value="1"/>
</dbReference>
<dbReference type="EMBL" id="JACYWE010000003">
    <property type="protein sequence ID" value="MBD8506243.1"/>
    <property type="molecule type" value="Genomic_DNA"/>
</dbReference>
<dbReference type="Proteomes" id="UP000642993">
    <property type="component" value="Unassembled WGS sequence"/>
</dbReference>
<comment type="caution">
    <text evidence="4">The sequence shown here is derived from an EMBL/GenBank/DDBJ whole genome shotgun (WGS) entry which is preliminary data.</text>
</comment>
<feature type="region of interest" description="Disordered" evidence="1">
    <location>
        <begin position="145"/>
        <end position="234"/>
    </location>
</feature>
<dbReference type="RefSeq" id="WP_192038695.1">
    <property type="nucleotide sequence ID" value="NZ_JACYWE010000003.1"/>
</dbReference>
<feature type="transmembrane region" description="Helical" evidence="2">
    <location>
        <begin position="119"/>
        <end position="141"/>
    </location>
</feature>
<feature type="transmembrane region" description="Helical" evidence="2">
    <location>
        <begin position="53"/>
        <end position="71"/>
    </location>
</feature>
<organism evidence="4 5">
    <name type="scientific">Lolliginicoccus lacisalsi</name>
    <dbReference type="NCBI Taxonomy" id="2742202"/>
    <lineage>
        <taxon>Bacteria</taxon>
        <taxon>Bacillati</taxon>
        <taxon>Actinomycetota</taxon>
        <taxon>Actinomycetes</taxon>
        <taxon>Mycobacteriales</taxon>
        <taxon>Hoyosellaceae</taxon>
        <taxon>Lolliginicoccus</taxon>
    </lineage>
</organism>
<keyword evidence="2" id="KW-0812">Transmembrane</keyword>
<gene>
    <name evidence="4" type="ORF">HT102_07085</name>
</gene>
<evidence type="ECO:0000256" key="1">
    <source>
        <dbReference type="SAM" id="MobiDB-lite"/>
    </source>
</evidence>
<evidence type="ECO:0000256" key="2">
    <source>
        <dbReference type="SAM" id="Phobius"/>
    </source>
</evidence>
<evidence type="ECO:0000313" key="5">
    <source>
        <dbReference type="Proteomes" id="UP000642993"/>
    </source>
</evidence>
<feature type="compositionally biased region" description="Low complexity" evidence="1">
    <location>
        <begin position="145"/>
        <end position="173"/>
    </location>
</feature>
<keyword evidence="2" id="KW-0472">Membrane</keyword>
<feature type="transmembrane region" description="Helical" evidence="2">
    <location>
        <begin position="25"/>
        <end position="47"/>
    </location>
</feature>
<keyword evidence="5" id="KW-1185">Reference proteome</keyword>
<sequence>MPDNRQFSSPVPAEMRSLLPHRSGVPWWGAIAIAVGLTIVGVVLDAIRGDELTLVFSAFYFLGCTAAVILVQQRALFTAMAQPPLILFAAVPLAYQVIVPESSGGLRTRIFDLVIPLVSRFPLMLLVAAVVVVIGGIRLFLPRSTPQQPRRVQRPGRASQRPGSSGPGASRAGYPQAGSAQAGAPRAGTSRQHGGRAGNYPGGTYGQATPRSPQHEPRSDRPGITGHGPSDPRG</sequence>
<keyword evidence="2" id="KW-1133">Transmembrane helix</keyword>